<evidence type="ECO:0000313" key="2">
    <source>
        <dbReference type="Proteomes" id="UP000254082"/>
    </source>
</evidence>
<keyword evidence="2" id="KW-1185">Reference proteome</keyword>
<evidence type="ECO:0000313" key="1">
    <source>
        <dbReference type="EMBL" id="SUN35034.1"/>
    </source>
</evidence>
<protein>
    <submittedName>
        <fullName evidence="1">Uncharacterized protein</fullName>
    </submittedName>
</protein>
<accession>A0A380JBM6</accession>
<name>A0A380JBM6_STRDO</name>
<dbReference type="Proteomes" id="UP000254082">
    <property type="component" value="Unassembled WGS sequence"/>
</dbReference>
<dbReference type="AlphaFoldDB" id="A0A380JBM6"/>
<gene>
    <name evidence="1" type="ORF">NCTC11391_00002</name>
</gene>
<reference evidence="1 2" key="1">
    <citation type="submission" date="2018-06" db="EMBL/GenBank/DDBJ databases">
        <authorList>
            <consortium name="Pathogen Informatics"/>
            <person name="Doyle S."/>
        </authorList>
    </citation>
    <scope>NUCLEOTIDE SEQUENCE [LARGE SCALE GENOMIC DNA]</scope>
    <source>
        <strain evidence="2">NCTC 11391</strain>
    </source>
</reference>
<proteinExistence type="predicted"/>
<organism evidence="1 2">
    <name type="scientific">Streptococcus downei MFe28</name>
    <dbReference type="NCBI Taxonomy" id="764290"/>
    <lineage>
        <taxon>Bacteria</taxon>
        <taxon>Bacillati</taxon>
        <taxon>Bacillota</taxon>
        <taxon>Bacilli</taxon>
        <taxon>Lactobacillales</taxon>
        <taxon>Streptococcaceae</taxon>
        <taxon>Streptococcus</taxon>
    </lineage>
</organism>
<sequence>MRPIRIEMTNFGPYRQEILDFLGLMSLTFF</sequence>
<dbReference type="EMBL" id="UHFA01000001">
    <property type="protein sequence ID" value="SUN35034.1"/>
    <property type="molecule type" value="Genomic_DNA"/>
</dbReference>